<evidence type="ECO:0000313" key="2">
    <source>
        <dbReference type="Proteomes" id="UP000001312"/>
    </source>
</evidence>
<keyword evidence="2" id="KW-1185">Reference proteome</keyword>
<accession>A7F3R0</accession>
<evidence type="ECO:0000313" key="1">
    <source>
        <dbReference type="EMBL" id="EDN97381.1"/>
    </source>
</evidence>
<dbReference type="RefSeq" id="XP_001586877.1">
    <property type="nucleotide sequence ID" value="XM_001586827.1"/>
</dbReference>
<name>A7F3R0_SCLS1</name>
<reference evidence="2" key="1">
    <citation type="journal article" date="2011" name="PLoS Genet.">
        <title>Genomic analysis of the necrotrophic fungal pathogens Sclerotinia sclerotiorum and Botrytis cinerea.</title>
        <authorList>
            <person name="Amselem J."/>
            <person name="Cuomo C.A."/>
            <person name="van Kan J.A."/>
            <person name="Viaud M."/>
            <person name="Benito E.P."/>
            <person name="Couloux A."/>
            <person name="Coutinho P.M."/>
            <person name="de Vries R.P."/>
            <person name="Dyer P.S."/>
            <person name="Fillinger S."/>
            <person name="Fournier E."/>
            <person name="Gout L."/>
            <person name="Hahn M."/>
            <person name="Kohn L."/>
            <person name="Lapalu N."/>
            <person name="Plummer K.M."/>
            <person name="Pradier J.M."/>
            <person name="Quevillon E."/>
            <person name="Sharon A."/>
            <person name="Simon A."/>
            <person name="ten Have A."/>
            <person name="Tudzynski B."/>
            <person name="Tudzynski P."/>
            <person name="Wincker P."/>
            <person name="Andrew M."/>
            <person name="Anthouard V."/>
            <person name="Beever R.E."/>
            <person name="Beffa R."/>
            <person name="Benoit I."/>
            <person name="Bouzid O."/>
            <person name="Brault B."/>
            <person name="Chen Z."/>
            <person name="Choquer M."/>
            <person name="Collemare J."/>
            <person name="Cotton P."/>
            <person name="Danchin E.G."/>
            <person name="Da Silva C."/>
            <person name="Gautier A."/>
            <person name="Giraud C."/>
            <person name="Giraud T."/>
            <person name="Gonzalez C."/>
            <person name="Grossetete S."/>
            <person name="Guldener U."/>
            <person name="Henrissat B."/>
            <person name="Howlett B.J."/>
            <person name="Kodira C."/>
            <person name="Kretschmer M."/>
            <person name="Lappartient A."/>
            <person name="Leroch M."/>
            <person name="Levis C."/>
            <person name="Mauceli E."/>
            <person name="Neuveglise C."/>
            <person name="Oeser B."/>
            <person name="Pearson M."/>
            <person name="Poulain J."/>
            <person name="Poussereau N."/>
            <person name="Quesneville H."/>
            <person name="Rascle C."/>
            <person name="Schumacher J."/>
            <person name="Segurens B."/>
            <person name="Sexton A."/>
            <person name="Silva E."/>
            <person name="Sirven C."/>
            <person name="Soanes D.M."/>
            <person name="Talbot N.J."/>
            <person name="Templeton M."/>
            <person name="Yandava C."/>
            <person name="Yarden O."/>
            <person name="Zeng Q."/>
            <person name="Rollins J.A."/>
            <person name="Lebrun M.H."/>
            <person name="Dickman M."/>
        </authorList>
    </citation>
    <scope>NUCLEOTIDE SEQUENCE [LARGE SCALE GENOMIC DNA]</scope>
    <source>
        <strain evidence="2">ATCC 18683 / 1980 / Ss-1</strain>
    </source>
</reference>
<dbReference type="Proteomes" id="UP000001312">
    <property type="component" value="Unassembled WGS sequence"/>
</dbReference>
<dbReference type="KEGG" id="ssl:SS1G_11906"/>
<protein>
    <submittedName>
        <fullName evidence="1">Uncharacterized protein</fullName>
    </submittedName>
</protein>
<organism evidence="1 2">
    <name type="scientific">Sclerotinia sclerotiorum (strain ATCC 18683 / 1980 / Ss-1)</name>
    <name type="common">White mold</name>
    <name type="synonym">Whetzelinia sclerotiorum</name>
    <dbReference type="NCBI Taxonomy" id="665079"/>
    <lineage>
        <taxon>Eukaryota</taxon>
        <taxon>Fungi</taxon>
        <taxon>Dikarya</taxon>
        <taxon>Ascomycota</taxon>
        <taxon>Pezizomycotina</taxon>
        <taxon>Leotiomycetes</taxon>
        <taxon>Helotiales</taxon>
        <taxon>Sclerotiniaceae</taxon>
        <taxon>Sclerotinia</taxon>
    </lineage>
</organism>
<sequence length="67" mass="7455">MWVIDPGYAHFCTKPQMMICRIILLQGRQRQTLHSAIVRKPGLLNPSIGSKIAPSGAGCLFSVRRSF</sequence>
<dbReference type="InParanoid" id="A7F3R0"/>
<dbReference type="AlphaFoldDB" id="A7F3R0"/>
<proteinExistence type="predicted"/>
<dbReference type="GeneID" id="5482962"/>
<gene>
    <name evidence="1" type="ORF">SS1G_11906</name>
</gene>
<dbReference type="EMBL" id="CH476640">
    <property type="protein sequence ID" value="EDN97381.1"/>
    <property type="molecule type" value="Genomic_DNA"/>
</dbReference>